<reference evidence="1" key="1">
    <citation type="submission" date="2018-05" db="EMBL/GenBank/DDBJ databases">
        <authorList>
            <person name="Lanie J.A."/>
            <person name="Ng W.-L."/>
            <person name="Kazmierczak K.M."/>
            <person name="Andrzejewski T.M."/>
            <person name="Davidsen T.M."/>
            <person name="Wayne K.J."/>
            <person name="Tettelin H."/>
            <person name="Glass J.I."/>
            <person name="Rusch D."/>
            <person name="Podicherti R."/>
            <person name="Tsui H.-C.T."/>
            <person name="Winkler M.E."/>
        </authorList>
    </citation>
    <scope>NUCLEOTIDE SEQUENCE</scope>
</reference>
<evidence type="ECO:0008006" key="2">
    <source>
        <dbReference type="Google" id="ProtNLM"/>
    </source>
</evidence>
<gene>
    <name evidence="1" type="ORF">METZ01_LOCUS322267</name>
</gene>
<dbReference type="GO" id="GO:0030170">
    <property type="term" value="F:pyridoxal phosphate binding"/>
    <property type="evidence" value="ECO:0007669"/>
    <property type="project" value="TreeGrafter"/>
</dbReference>
<accession>A0A382P7M2</accession>
<protein>
    <recommendedName>
        <fullName evidence="2">DegT/DnrJ/EryC1/StrS aminotransferase family protein</fullName>
    </recommendedName>
</protein>
<evidence type="ECO:0000313" key="1">
    <source>
        <dbReference type="EMBL" id="SVC69413.1"/>
    </source>
</evidence>
<dbReference type="EMBL" id="UINC01105461">
    <property type="protein sequence ID" value="SVC69413.1"/>
    <property type="molecule type" value="Genomic_DNA"/>
</dbReference>
<dbReference type="InterPro" id="IPR015421">
    <property type="entry name" value="PyrdxlP-dep_Trfase_major"/>
</dbReference>
<dbReference type="Gene3D" id="3.40.640.10">
    <property type="entry name" value="Type I PLP-dependent aspartate aminotransferase-like (Major domain)"/>
    <property type="match status" value="1"/>
</dbReference>
<proteinExistence type="predicted"/>
<dbReference type="GO" id="GO:0000271">
    <property type="term" value="P:polysaccharide biosynthetic process"/>
    <property type="evidence" value="ECO:0007669"/>
    <property type="project" value="TreeGrafter"/>
</dbReference>
<dbReference type="SUPFAM" id="SSF53383">
    <property type="entry name" value="PLP-dependent transferases"/>
    <property type="match status" value="1"/>
</dbReference>
<sequence length="289" mass="31891">MKTDIKKNLKQLISEELSLRQQNSIHPFEHTVGWPLYDENELYAALDSLLDLSLSQGPRVRAFESAYRDYLALPEGSGALAVNSGSSANLITFAALIDAGRLEVGDEVIVPAATFATVSSVLYQVGLVPVYIDSEMDTWNMDPAELKIAVSPKTKAIMVVHNLGIPAKMDEIMAVAEANGLIVIEDCCEAHGSYYKGRQVGSIGDMATLSFFVALNITTGEGGMIFYKDKLLDNKFRSVREFGRSVNAEQRYQRYPEIGEYDTRYIFETLGYNVRMTDFAAAMGLVQLG</sequence>
<name>A0A382P7M2_9ZZZZ</name>
<dbReference type="InterPro" id="IPR015424">
    <property type="entry name" value="PyrdxlP-dep_Trfase"/>
</dbReference>
<dbReference type="InterPro" id="IPR000653">
    <property type="entry name" value="DegT/StrS_aminotransferase"/>
</dbReference>
<dbReference type="PANTHER" id="PTHR30244">
    <property type="entry name" value="TRANSAMINASE"/>
    <property type="match status" value="1"/>
</dbReference>
<dbReference type="PANTHER" id="PTHR30244:SF34">
    <property type="entry name" value="DTDP-4-AMINO-4,6-DIDEOXYGALACTOSE TRANSAMINASE"/>
    <property type="match status" value="1"/>
</dbReference>
<dbReference type="AlphaFoldDB" id="A0A382P7M2"/>
<feature type="non-terminal residue" evidence="1">
    <location>
        <position position="1"/>
    </location>
</feature>
<feature type="non-terminal residue" evidence="1">
    <location>
        <position position="289"/>
    </location>
</feature>
<dbReference type="Pfam" id="PF01041">
    <property type="entry name" value="DegT_DnrJ_EryC1"/>
    <property type="match status" value="1"/>
</dbReference>
<organism evidence="1">
    <name type="scientific">marine metagenome</name>
    <dbReference type="NCBI Taxonomy" id="408172"/>
    <lineage>
        <taxon>unclassified sequences</taxon>
        <taxon>metagenomes</taxon>
        <taxon>ecological metagenomes</taxon>
    </lineage>
</organism>
<dbReference type="GO" id="GO:0008483">
    <property type="term" value="F:transaminase activity"/>
    <property type="evidence" value="ECO:0007669"/>
    <property type="project" value="TreeGrafter"/>
</dbReference>